<dbReference type="InterPro" id="IPR022476">
    <property type="entry name" value="Spore_YabP/YqfC"/>
</dbReference>
<dbReference type="InterPro" id="IPR022477">
    <property type="entry name" value="Spore_YqfC"/>
</dbReference>
<dbReference type="AlphaFoldDB" id="A0A1I1KPW9"/>
<evidence type="ECO:0000313" key="1">
    <source>
        <dbReference type="EMBL" id="SFC62837.1"/>
    </source>
</evidence>
<accession>A0A1I1KPW9</accession>
<name>A0A1I1KPW9_9CLOT</name>
<reference evidence="1 2" key="1">
    <citation type="submission" date="2016-10" db="EMBL/GenBank/DDBJ databases">
        <authorList>
            <person name="de Groot N.N."/>
        </authorList>
    </citation>
    <scope>NUCLEOTIDE SEQUENCE [LARGE SCALE GENOMIC DNA]</scope>
    <source>
        <strain evidence="1 2">DSM 12992</strain>
    </source>
</reference>
<dbReference type="Pfam" id="PF07873">
    <property type="entry name" value="YabP"/>
    <property type="match status" value="1"/>
</dbReference>
<dbReference type="Proteomes" id="UP000199263">
    <property type="component" value="Unassembled WGS sequence"/>
</dbReference>
<keyword evidence="2" id="KW-1185">Reference proteome</keyword>
<organism evidence="1 2">
    <name type="scientific">Clostridium uliginosum</name>
    <dbReference type="NCBI Taxonomy" id="119641"/>
    <lineage>
        <taxon>Bacteria</taxon>
        <taxon>Bacillati</taxon>
        <taxon>Bacillota</taxon>
        <taxon>Clostridia</taxon>
        <taxon>Eubacteriales</taxon>
        <taxon>Clostridiaceae</taxon>
        <taxon>Clostridium</taxon>
    </lineage>
</organism>
<dbReference type="EMBL" id="FOMG01000006">
    <property type="protein sequence ID" value="SFC62837.1"/>
    <property type="molecule type" value="Genomic_DNA"/>
</dbReference>
<protein>
    <submittedName>
        <fullName evidence="1">Sporulation protein YqfC</fullName>
    </submittedName>
</protein>
<dbReference type="OrthoDB" id="2989236at2"/>
<dbReference type="NCBIfam" id="TIGR02856">
    <property type="entry name" value="spore_yqfC"/>
    <property type="match status" value="1"/>
</dbReference>
<dbReference type="RefSeq" id="WP_090089636.1">
    <property type="nucleotide sequence ID" value="NZ_FOMG01000006.1"/>
</dbReference>
<evidence type="ECO:0000313" key="2">
    <source>
        <dbReference type="Proteomes" id="UP000199263"/>
    </source>
</evidence>
<proteinExistence type="predicted"/>
<sequence>MEHKFQRGREKIFDKLDFPTDVVLDLPKIIVTGNREITIENHRGIIAFENSMIKINSRIGSITIIGEGFEILFIGDNTIAISGIFKGISYEG</sequence>
<gene>
    <name evidence="1" type="ORF">SAMN05421842_106104</name>
</gene>
<dbReference type="STRING" id="119641.SAMN05421842_106104"/>